<dbReference type="RefSeq" id="WP_107590245.1">
    <property type="nucleotide sequence ID" value="NZ_QXRZ01000006.1"/>
</dbReference>
<gene>
    <name evidence="1" type="ORF">BUZ01_09850</name>
</gene>
<dbReference type="AlphaFoldDB" id="A0A2T4SUB1"/>
<proteinExistence type="predicted"/>
<accession>A0A2T4SUB1</accession>
<reference evidence="1 2" key="1">
    <citation type="journal article" date="2016" name="Front. Microbiol.">
        <title>Comprehensive Phylogenetic Analysis of Bovine Non-aureus Staphylococci Species Based on Whole-Genome Sequencing.</title>
        <authorList>
            <person name="Naushad S."/>
            <person name="Barkema H.W."/>
            <person name="Luby C."/>
            <person name="Condas L.A."/>
            <person name="Nobrega D.B."/>
            <person name="Carson D.A."/>
            <person name="De Buck J."/>
        </authorList>
    </citation>
    <scope>NUCLEOTIDE SEQUENCE [LARGE SCALE GENOMIC DNA]</scope>
    <source>
        <strain evidence="1 2">SNUC 1388</strain>
    </source>
</reference>
<dbReference type="Pfam" id="PF16895">
    <property type="entry name" value="DUF5085"/>
    <property type="match status" value="1"/>
</dbReference>
<dbReference type="InterPro" id="IPR031664">
    <property type="entry name" value="DUF5085"/>
</dbReference>
<name>A0A2T4SUB1_STAGA</name>
<protein>
    <submittedName>
        <fullName evidence="1">DUF5085 family protein</fullName>
    </submittedName>
</protein>
<evidence type="ECO:0000313" key="2">
    <source>
        <dbReference type="Proteomes" id="UP000283576"/>
    </source>
</evidence>
<dbReference type="EMBL" id="QXRZ01000006">
    <property type="protein sequence ID" value="RIL42071.1"/>
    <property type="molecule type" value="Genomic_DNA"/>
</dbReference>
<organism evidence="1 2">
    <name type="scientific">Staphylococcus gallinarum</name>
    <dbReference type="NCBI Taxonomy" id="1293"/>
    <lineage>
        <taxon>Bacteria</taxon>
        <taxon>Bacillati</taxon>
        <taxon>Bacillota</taxon>
        <taxon>Bacilli</taxon>
        <taxon>Bacillales</taxon>
        <taxon>Staphylococcaceae</taxon>
        <taxon>Staphylococcus</taxon>
    </lineage>
</organism>
<sequence length="85" mass="9943">MELGMLIMPFCVKITFEIDKNDNWLEGLDTVNEFFLDKYMYLTGPIIFQKRSIGIGEYENTAYISLNTELHDILELNVFRLDASQ</sequence>
<evidence type="ECO:0000313" key="1">
    <source>
        <dbReference type="EMBL" id="RIL42071.1"/>
    </source>
</evidence>
<dbReference type="Proteomes" id="UP000283576">
    <property type="component" value="Unassembled WGS sequence"/>
</dbReference>
<comment type="caution">
    <text evidence="1">The sequence shown here is derived from an EMBL/GenBank/DDBJ whole genome shotgun (WGS) entry which is preliminary data.</text>
</comment>